<name>A0A9D0ZDZ5_9FIRM</name>
<feature type="binding site" evidence="7">
    <location>
        <begin position="210"/>
        <end position="214"/>
    </location>
    <ligand>
        <name>ATP</name>
        <dbReference type="ChEBI" id="CHEBI:30616"/>
    </ligand>
</feature>
<sequence length="401" mass="43172">MKVLVINAGSSSLKYQLIDMEGEKLLAKGLCERIGIDGHLKHTPLVDDKPVFNEDLPLPTHAEAIAAVIDKLTSAEYGVVSSMSEIDAVGHRVVHGGEKFASSVLITDEVMKALEDCTPFAPLHNPANITGINACVEVMGKDVPQVGVFDTAFHQTMPAKAYMYALPYDYYTKDGVRRYGFHGTSHRYVSQRCAELMGRPIEELKLISCHMGNGSSICAIMNGKSVDTSMGFTPLVGLPMGTRSGDVDPGALQFVMNRYGMDIDAMLNVLNKKSGVLGISGVSSDFRDLENAAEEGNERARLALDMFDYSVAKVVGSYVAAMNGVDAIIFTAGVGENAPTTRSGICSYLGYLGCEIDEAANAKRGSDNRISTDASKVQLWVIPTNEELVIARDTRDIVSAL</sequence>
<feature type="binding site" evidence="7">
    <location>
        <position position="14"/>
    </location>
    <ligand>
        <name>ATP</name>
        <dbReference type="ChEBI" id="CHEBI:30616"/>
    </ligand>
</feature>
<dbReference type="InterPro" id="IPR000890">
    <property type="entry name" value="Aliphatic_acid_kin_short-chain"/>
</dbReference>
<dbReference type="EC" id="2.7.2.1" evidence="7"/>
<feature type="binding site" evidence="7">
    <location>
        <begin position="333"/>
        <end position="337"/>
    </location>
    <ligand>
        <name>ATP</name>
        <dbReference type="ChEBI" id="CHEBI:30616"/>
    </ligand>
</feature>
<feature type="site" description="Transition state stabilizer" evidence="7">
    <location>
        <position position="182"/>
    </location>
</feature>
<evidence type="ECO:0000256" key="8">
    <source>
        <dbReference type="RuleBase" id="RU003835"/>
    </source>
</evidence>
<dbReference type="EMBL" id="DVGA01000062">
    <property type="protein sequence ID" value="HIQ78840.1"/>
    <property type="molecule type" value="Genomic_DNA"/>
</dbReference>
<dbReference type="PROSITE" id="PS01076">
    <property type="entry name" value="ACETATE_KINASE_2"/>
    <property type="match status" value="1"/>
</dbReference>
<comment type="catalytic activity">
    <reaction evidence="7">
        <text>acetate + ATP = acetyl phosphate + ADP</text>
        <dbReference type="Rhea" id="RHEA:11352"/>
        <dbReference type="ChEBI" id="CHEBI:22191"/>
        <dbReference type="ChEBI" id="CHEBI:30089"/>
        <dbReference type="ChEBI" id="CHEBI:30616"/>
        <dbReference type="ChEBI" id="CHEBI:456216"/>
        <dbReference type="EC" id="2.7.2.1"/>
    </reaction>
</comment>
<keyword evidence="7" id="KW-0479">Metal-binding</keyword>
<dbReference type="GO" id="GO:0005524">
    <property type="term" value="F:ATP binding"/>
    <property type="evidence" value="ECO:0007669"/>
    <property type="project" value="UniProtKB-KW"/>
</dbReference>
<feature type="site" description="Transition state stabilizer" evidence="7">
    <location>
        <position position="243"/>
    </location>
</feature>
<feature type="binding site" evidence="7">
    <location>
        <begin position="285"/>
        <end position="287"/>
    </location>
    <ligand>
        <name>ATP</name>
        <dbReference type="ChEBI" id="CHEBI:30616"/>
    </ligand>
</feature>
<dbReference type="GO" id="GO:0008776">
    <property type="term" value="F:acetate kinase activity"/>
    <property type="evidence" value="ECO:0007669"/>
    <property type="project" value="UniProtKB-UniRule"/>
</dbReference>
<dbReference type="HAMAP" id="MF_00020">
    <property type="entry name" value="Acetate_kinase"/>
    <property type="match status" value="1"/>
</dbReference>
<dbReference type="PANTHER" id="PTHR21060">
    <property type="entry name" value="ACETATE KINASE"/>
    <property type="match status" value="1"/>
</dbReference>
<keyword evidence="2 7" id="KW-0963">Cytoplasm</keyword>
<evidence type="ECO:0000256" key="5">
    <source>
        <dbReference type="ARBA" id="ARBA00022777"/>
    </source>
</evidence>
<keyword evidence="7" id="KW-0460">Magnesium</keyword>
<dbReference type="PIRSF" id="PIRSF000722">
    <property type="entry name" value="Acetate_prop_kin"/>
    <property type="match status" value="1"/>
</dbReference>
<evidence type="ECO:0000256" key="2">
    <source>
        <dbReference type="ARBA" id="ARBA00022490"/>
    </source>
</evidence>
<comment type="subcellular location">
    <subcellularLocation>
        <location evidence="7">Cytoplasm</location>
    </subcellularLocation>
</comment>
<dbReference type="GO" id="GO:0006083">
    <property type="term" value="P:acetate metabolic process"/>
    <property type="evidence" value="ECO:0007669"/>
    <property type="project" value="TreeGrafter"/>
</dbReference>
<dbReference type="InterPro" id="IPR004372">
    <property type="entry name" value="Ac/propionate_kinase"/>
</dbReference>
<dbReference type="PANTHER" id="PTHR21060:SF15">
    <property type="entry name" value="ACETATE KINASE-RELATED"/>
    <property type="match status" value="1"/>
</dbReference>
<dbReference type="CDD" id="cd24010">
    <property type="entry name" value="ASKHA_NBD_AcK_PK"/>
    <property type="match status" value="1"/>
</dbReference>
<evidence type="ECO:0000256" key="3">
    <source>
        <dbReference type="ARBA" id="ARBA00022679"/>
    </source>
</evidence>
<comment type="subunit">
    <text evidence="7">Homodimer.</text>
</comment>
<feature type="binding site" evidence="7">
    <location>
        <position position="7"/>
    </location>
    <ligand>
        <name>Mg(2+)</name>
        <dbReference type="ChEBI" id="CHEBI:18420"/>
    </ligand>
</feature>
<dbReference type="SUPFAM" id="SSF53067">
    <property type="entry name" value="Actin-like ATPase domain"/>
    <property type="match status" value="2"/>
</dbReference>
<feature type="active site" description="Proton donor/acceptor" evidence="7">
    <location>
        <position position="150"/>
    </location>
</feature>
<dbReference type="InterPro" id="IPR023865">
    <property type="entry name" value="Aliphatic_acid_kinase_CS"/>
</dbReference>
<comment type="function">
    <text evidence="7">Catalyzes the formation of acetyl phosphate from acetate and ATP. Can also catalyze the reverse reaction.</text>
</comment>
<reference evidence="9" key="1">
    <citation type="submission" date="2020-10" db="EMBL/GenBank/DDBJ databases">
        <authorList>
            <person name="Gilroy R."/>
        </authorList>
    </citation>
    <scope>NUCLEOTIDE SEQUENCE</scope>
    <source>
        <strain evidence="9">ChiBcolR7-354</strain>
    </source>
</reference>
<accession>A0A9D0ZDZ5</accession>
<gene>
    <name evidence="7" type="primary">ackA</name>
    <name evidence="9" type="ORF">IAB77_06235</name>
</gene>
<evidence type="ECO:0000313" key="10">
    <source>
        <dbReference type="Proteomes" id="UP000824262"/>
    </source>
</evidence>
<comment type="similarity">
    <text evidence="1 7 8">Belongs to the acetokinase family.</text>
</comment>
<evidence type="ECO:0000256" key="6">
    <source>
        <dbReference type="ARBA" id="ARBA00022840"/>
    </source>
</evidence>
<evidence type="ECO:0000256" key="4">
    <source>
        <dbReference type="ARBA" id="ARBA00022741"/>
    </source>
</evidence>
<comment type="cofactor">
    <cofactor evidence="7">
        <name>Mg(2+)</name>
        <dbReference type="ChEBI" id="CHEBI:18420"/>
    </cofactor>
    <cofactor evidence="7">
        <name>Mn(2+)</name>
        <dbReference type="ChEBI" id="CHEBI:29035"/>
    </cofactor>
    <text evidence="7">Mg(2+). Can also accept Mn(2+).</text>
</comment>
<evidence type="ECO:0000256" key="1">
    <source>
        <dbReference type="ARBA" id="ARBA00008748"/>
    </source>
</evidence>
<dbReference type="Pfam" id="PF00871">
    <property type="entry name" value="Acetate_kinase"/>
    <property type="match status" value="1"/>
</dbReference>
<dbReference type="NCBIfam" id="TIGR00016">
    <property type="entry name" value="ackA"/>
    <property type="match status" value="1"/>
</dbReference>
<dbReference type="Gene3D" id="3.30.420.40">
    <property type="match status" value="2"/>
</dbReference>
<keyword evidence="3 7" id="KW-0808">Transferase</keyword>
<dbReference type="PRINTS" id="PR00471">
    <property type="entry name" value="ACETATEKNASE"/>
</dbReference>
<dbReference type="GO" id="GO:0005737">
    <property type="term" value="C:cytoplasm"/>
    <property type="evidence" value="ECO:0007669"/>
    <property type="project" value="UniProtKB-SubCell"/>
</dbReference>
<proteinExistence type="inferred from homology"/>
<organism evidence="9 10">
    <name type="scientific">Candidatus Scatomorpha intestinavium</name>
    <dbReference type="NCBI Taxonomy" id="2840922"/>
    <lineage>
        <taxon>Bacteria</taxon>
        <taxon>Bacillati</taxon>
        <taxon>Bacillota</taxon>
        <taxon>Clostridia</taxon>
        <taxon>Eubacteriales</taxon>
        <taxon>Candidatus Scatomorpha</taxon>
    </lineage>
</organism>
<dbReference type="GO" id="GO:0000287">
    <property type="term" value="F:magnesium ion binding"/>
    <property type="evidence" value="ECO:0007669"/>
    <property type="project" value="UniProtKB-UniRule"/>
</dbReference>
<dbReference type="Proteomes" id="UP000824262">
    <property type="component" value="Unassembled WGS sequence"/>
</dbReference>
<keyword evidence="5 7" id="KW-0418">Kinase</keyword>
<keyword evidence="4 7" id="KW-0547">Nucleotide-binding</keyword>
<evidence type="ECO:0000256" key="7">
    <source>
        <dbReference type="HAMAP-Rule" id="MF_00020"/>
    </source>
</evidence>
<dbReference type="PROSITE" id="PS01075">
    <property type="entry name" value="ACETATE_KINASE_1"/>
    <property type="match status" value="1"/>
</dbReference>
<dbReference type="GO" id="GO:0006085">
    <property type="term" value="P:acetyl-CoA biosynthetic process"/>
    <property type="evidence" value="ECO:0007669"/>
    <property type="project" value="UniProtKB-UniRule"/>
</dbReference>
<comment type="pathway">
    <text evidence="7">Metabolic intermediate biosynthesis; acetyl-CoA biosynthesis; acetyl-CoA from acetate: step 1/2.</text>
</comment>
<keyword evidence="6 7" id="KW-0067">ATP-binding</keyword>
<dbReference type="InterPro" id="IPR043129">
    <property type="entry name" value="ATPase_NBD"/>
</dbReference>
<dbReference type="AlphaFoldDB" id="A0A9D0ZDZ5"/>
<evidence type="ECO:0000313" key="9">
    <source>
        <dbReference type="EMBL" id="HIQ78840.1"/>
    </source>
</evidence>
<protein>
    <recommendedName>
        <fullName evidence="7">Acetate kinase</fullName>
        <ecNumber evidence="7">2.7.2.1</ecNumber>
    </recommendedName>
    <alternativeName>
        <fullName evidence="7">Acetokinase</fullName>
    </alternativeName>
</protein>
<feature type="binding site" evidence="7">
    <location>
        <position position="386"/>
    </location>
    <ligand>
        <name>Mg(2+)</name>
        <dbReference type="ChEBI" id="CHEBI:18420"/>
    </ligand>
</feature>
<feature type="binding site" evidence="7">
    <location>
        <position position="92"/>
    </location>
    <ligand>
        <name>substrate</name>
    </ligand>
</feature>
<reference evidence="9" key="2">
    <citation type="journal article" date="2021" name="PeerJ">
        <title>Extensive microbial diversity within the chicken gut microbiome revealed by metagenomics and culture.</title>
        <authorList>
            <person name="Gilroy R."/>
            <person name="Ravi A."/>
            <person name="Getino M."/>
            <person name="Pursley I."/>
            <person name="Horton D.L."/>
            <person name="Alikhan N.F."/>
            <person name="Baker D."/>
            <person name="Gharbi K."/>
            <person name="Hall N."/>
            <person name="Watson M."/>
            <person name="Adriaenssens E.M."/>
            <person name="Foster-Nyarko E."/>
            <person name="Jarju S."/>
            <person name="Secka A."/>
            <person name="Antonio M."/>
            <person name="Oren A."/>
            <person name="Chaudhuri R.R."/>
            <person name="La Ragione R."/>
            <person name="Hildebrand F."/>
            <person name="Pallen M.J."/>
        </authorList>
    </citation>
    <scope>NUCLEOTIDE SEQUENCE</scope>
    <source>
        <strain evidence="9">ChiBcolR7-354</strain>
    </source>
</reference>
<comment type="caution">
    <text evidence="9">The sequence shown here is derived from an EMBL/GenBank/DDBJ whole genome shotgun (WGS) entry which is preliminary data.</text>
</comment>